<accession>A0A956SFG5</accession>
<evidence type="ECO:0000313" key="2">
    <source>
        <dbReference type="Proteomes" id="UP000739538"/>
    </source>
</evidence>
<reference evidence="1" key="2">
    <citation type="journal article" date="2021" name="Microbiome">
        <title>Successional dynamics and alternative stable states in a saline activated sludge microbial community over 9 years.</title>
        <authorList>
            <person name="Wang Y."/>
            <person name="Ye J."/>
            <person name="Ju F."/>
            <person name="Liu L."/>
            <person name="Boyd J.A."/>
            <person name="Deng Y."/>
            <person name="Parks D.H."/>
            <person name="Jiang X."/>
            <person name="Yin X."/>
            <person name="Woodcroft B.J."/>
            <person name="Tyson G.W."/>
            <person name="Hugenholtz P."/>
            <person name="Polz M.F."/>
            <person name="Zhang T."/>
        </authorList>
    </citation>
    <scope>NUCLEOTIDE SEQUENCE</scope>
    <source>
        <strain evidence="1">HKST-UBA02</strain>
    </source>
</reference>
<dbReference type="AlphaFoldDB" id="A0A956SFG5"/>
<sequence>MGRTWHWVRDGWFTRPSDQRRFQRFRCRHCGRRFSSRTFSATYWLKKRRLLAQVAQTLSNGTALRQAARIRKVSHSTIALHQSRLGRHCLLFQAHELGRVEISEPVVVDGFETFEYSQYFPFHVNLAVGHDSWFLYAFTDSPLRRKGKMTPRQKVIRKELEDRLGRPDPKAVESGMAELLETLADRSPELLELHSDEHPAYPRSIQRVLCSRPGMKVVHHRTSSKEARTHANPLFPVNLADLLIRHSHANHRRETISFSKRRMGALERLSFFLVWRNYIKRRREKRGKETTAMKVGLADRPLTWFDILRRRLFPKRHSVPKPWGAYYERKVFTPILGEGQRTHDLKYAF</sequence>
<dbReference type="EMBL" id="JAGQHS010000101">
    <property type="protein sequence ID" value="MCA9757489.1"/>
    <property type="molecule type" value="Genomic_DNA"/>
</dbReference>
<proteinExistence type="predicted"/>
<comment type="caution">
    <text evidence="1">The sequence shown here is derived from an EMBL/GenBank/DDBJ whole genome shotgun (WGS) entry which is preliminary data.</text>
</comment>
<evidence type="ECO:0000313" key="1">
    <source>
        <dbReference type="EMBL" id="MCA9757489.1"/>
    </source>
</evidence>
<gene>
    <name evidence="1" type="ORF">KDA27_16915</name>
</gene>
<protein>
    <recommendedName>
        <fullName evidence="3">IS1 family transposase</fullName>
    </recommendedName>
</protein>
<reference evidence="1" key="1">
    <citation type="submission" date="2020-04" db="EMBL/GenBank/DDBJ databases">
        <authorList>
            <person name="Zhang T."/>
        </authorList>
    </citation>
    <scope>NUCLEOTIDE SEQUENCE</scope>
    <source>
        <strain evidence="1">HKST-UBA02</strain>
    </source>
</reference>
<dbReference type="Proteomes" id="UP000739538">
    <property type="component" value="Unassembled WGS sequence"/>
</dbReference>
<organism evidence="1 2">
    <name type="scientific">Eiseniibacteriota bacterium</name>
    <dbReference type="NCBI Taxonomy" id="2212470"/>
    <lineage>
        <taxon>Bacteria</taxon>
        <taxon>Candidatus Eiseniibacteriota</taxon>
    </lineage>
</organism>
<evidence type="ECO:0008006" key="3">
    <source>
        <dbReference type="Google" id="ProtNLM"/>
    </source>
</evidence>
<name>A0A956SFG5_UNCEI</name>